<protein>
    <recommendedName>
        <fullName evidence="2">Flagellar hook-associated protein 2 C-terminal domain-containing protein</fullName>
    </recommendedName>
</protein>
<evidence type="ECO:0008006" key="2">
    <source>
        <dbReference type="Google" id="ProtNLM"/>
    </source>
</evidence>
<dbReference type="EMBL" id="VSSQ01108661">
    <property type="protein sequence ID" value="MPN47275.1"/>
    <property type="molecule type" value="Genomic_DNA"/>
</dbReference>
<proteinExistence type="predicted"/>
<gene>
    <name evidence="1" type="ORF">SDC9_194877</name>
</gene>
<accession>A0A645I7H4</accession>
<dbReference type="AlphaFoldDB" id="A0A645I7H4"/>
<evidence type="ECO:0000313" key="1">
    <source>
        <dbReference type="EMBL" id="MPN47275.1"/>
    </source>
</evidence>
<reference evidence="1" key="1">
    <citation type="submission" date="2019-08" db="EMBL/GenBank/DDBJ databases">
        <authorList>
            <person name="Kucharzyk K."/>
            <person name="Murdoch R.W."/>
            <person name="Higgins S."/>
            <person name="Loffler F."/>
        </authorList>
    </citation>
    <scope>NUCLEOTIDE SEQUENCE</scope>
</reference>
<name>A0A645I7H4_9ZZZZ</name>
<comment type="caution">
    <text evidence="1">The sequence shown here is derived from an EMBL/GenBank/DDBJ whole genome shotgun (WGS) entry which is preliminary data.</text>
</comment>
<organism evidence="1">
    <name type="scientific">bioreactor metagenome</name>
    <dbReference type="NCBI Taxonomy" id="1076179"/>
    <lineage>
        <taxon>unclassified sequences</taxon>
        <taxon>metagenomes</taxon>
        <taxon>ecological metagenomes</taxon>
    </lineage>
</organism>
<sequence length="128" mass="14178">MSDSSKCEKILKSDDGPKLIADAINGFAAKVSEHIDRLSARDKNEGLIKSRLSSITQQIEANNKKIDQVDQSITKSSEAIRKQYMSYLSSYYKAQNQAGYLSMLSSQTSSNAYDSLLQQQATSKTQKS</sequence>